<sequence>MKANNETARKFQDLVCDKILPEIRRTGFYQSKPALPQTYKEALLELVAQVEENEKLQLENKTLNHSLHYKQDIIDGMTNSVPVYEKQHILSRVVKHKGSNFQQRWSEIYKVFQETHHVNLKARKEGYNKTHSPKIKSTLQYAVNTGYLDALYDIAMKLYETDMNEIIANLHQCV</sequence>
<reference evidence="1 2" key="1">
    <citation type="submission" date="2016-03" db="EMBL/GenBank/DDBJ databases">
        <title>Comparative genomics of human isolates of Fusobacterium necrophorum.</title>
        <authorList>
            <person name="Jensen A."/>
            <person name="Bank S."/>
            <person name="Andersen P.S."/>
            <person name="Kristensen L.H."/>
            <person name="Prag J."/>
        </authorList>
    </citation>
    <scope>NUCLEOTIDE SEQUENCE [LARGE SCALE GENOMIC DNA]</scope>
    <source>
        <strain evidence="1 2">LS_1264</strain>
    </source>
</reference>
<comment type="caution">
    <text evidence="1">The sequence shown here is derived from an EMBL/GenBank/DDBJ whole genome shotgun (WGS) entry which is preliminary data.</text>
</comment>
<evidence type="ECO:0000313" key="1">
    <source>
        <dbReference type="EMBL" id="KYL05309.1"/>
    </source>
</evidence>
<organism evidence="1 2">
    <name type="scientific">Fusobacterium necrophorum subsp. funduliforme</name>
    <dbReference type="NCBI Taxonomy" id="143387"/>
    <lineage>
        <taxon>Bacteria</taxon>
        <taxon>Fusobacteriati</taxon>
        <taxon>Fusobacteriota</taxon>
        <taxon>Fusobacteriia</taxon>
        <taxon>Fusobacteriales</taxon>
        <taxon>Fusobacteriaceae</taxon>
        <taxon>Fusobacterium</taxon>
    </lineage>
</organism>
<dbReference type="EMBL" id="LVEA01000001">
    <property type="protein sequence ID" value="KYL05309.1"/>
    <property type="molecule type" value="Genomic_DNA"/>
</dbReference>
<evidence type="ECO:0000313" key="2">
    <source>
        <dbReference type="Proteomes" id="UP000075816"/>
    </source>
</evidence>
<dbReference type="RefSeq" id="WP_062680861.1">
    <property type="nucleotide sequence ID" value="NZ_LVEA01000001.1"/>
</dbReference>
<dbReference type="Proteomes" id="UP000075816">
    <property type="component" value="Unassembled WGS sequence"/>
</dbReference>
<dbReference type="AlphaFoldDB" id="A0A162J830"/>
<accession>A0A162J830</accession>
<protein>
    <submittedName>
        <fullName evidence="1">Uncharacterized protein</fullName>
    </submittedName>
</protein>
<name>A0A162J830_9FUSO</name>
<gene>
    <name evidence="1" type="ORF">A2J07_00810</name>
</gene>
<proteinExistence type="predicted"/>